<accession>A0AAN7IJ51</accession>
<feature type="compositionally biased region" description="Polar residues" evidence="1">
    <location>
        <begin position="178"/>
        <end position="187"/>
    </location>
</feature>
<comment type="caution">
    <text evidence="3">The sequence shown here is derived from an EMBL/GenBank/DDBJ whole genome shotgun (WGS) entry which is preliminary data.</text>
</comment>
<evidence type="ECO:0000259" key="2">
    <source>
        <dbReference type="PROSITE" id="PS50846"/>
    </source>
</evidence>
<proteinExistence type="predicted"/>
<dbReference type="SUPFAM" id="SSF55008">
    <property type="entry name" value="HMA, heavy metal-associated domain"/>
    <property type="match status" value="1"/>
</dbReference>
<feature type="region of interest" description="Disordered" evidence="1">
    <location>
        <begin position="44"/>
        <end position="122"/>
    </location>
</feature>
<dbReference type="Proteomes" id="UP001324115">
    <property type="component" value="Unassembled WGS sequence"/>
</dbReference>
<protein>
    <recommendedName>
        <fullName evidence="2">HMA domain-containing protein</fullName>
    </recommendedName>
</protein>
<dbReference type="AlphaFoldDB" id="A0AAN7IJ51"/>
<dbReference type="Gene3D" id="3.30.70.100">
    <property type="match status" value="1"/>
</dbReference>
<evidence type="ECO:0000313" key="4">
    <source>
        <dbReference type="Proteomes" id="UP001324115"/>
    </source>
</evidence>
<organism evidence="3 4">
    <name type="scientific">Quercus rubra</name>
    <name type="common">Northern red oak</name>
    <name type="synonym">Quercus borealis</name>
    <dbReference type="NCBI Taxonomy" id="3512"/>
    <lineage>
        <taxon>Eukaryota</taxon>
        <taxon>Viridiplantae</taxon>
        <taxon>Streptophyta</taxon>
        <taxon>Embryophyta</taxon>
        <taxon>Tracheophyta</taxon>
        <taxon>Spermatophyta</taxon>
        <taxon>Magnoliopsida</taxon>
        <taxon>eudicotyledons</taxon>
        <taxon>Gunneridae</taxon>
        <taxon>Pentapetalae</taxon>
        <taxon>rosids</taxon>
        <taxon>fabids</taxon>
        <taxon>Fagales</taxon>
        <taxon>Fagaceae</taxon>
        <taxon>Quercus</taxon>
    </lineage>
</organism>
<dbReference type="PANTHER" id="PTHR46119">
    <property type="entry name" value="OS08G0405700 PROTEIN"/>
    <property type="match status" value="1"/>
</dbReference>
<feature type="compositionally biased region" description="Polar residues" evidence="1">
    <location>
        <begin position="46"/>
        <end position="58"/>
    </location>
</feature>
<dbReference type="EMBL" id="JAXUIC010000007">
    <property type="protein sequence ID" value="KAK4583508.1"/>
    <property type="molecule type" value="Genomic_DNA"/>
</dbReference>
<feature type="region of interest" description="Disordered" evidence="1">
    <location>
        <begin position="176"/>
        <end position="204"/>
    </location>
</feature>
<evidence type="ECO:0000256" key="1">
    <source>
        <dbReference type="SAM" id="MobiDB-lite"/>
    </source>
</evidence>
<evidence type="ECO:0000313" key="3">
    <source>
        <dbReference type="EMBL" id="KAK4583508.1"/>
    </source>
</evidence>
<gene>
    <name evidence="3" type="ORF">RGQ29_026299</name>
</gene>
<feature type="domain" description="HMA" evidence="2">
    <location>
        <begin position="204"/>
        <end position="270"/>
    </location>
</feature>
<sequence length="288" mass="30804">MLCTSQASTAICMSMEEASCSSSSTIQLGGRAIDRHNPIIRDANRSSRTLSAPCSSQPPINPKPYHQLQKTKKSSSSSSKPADRNKKKSSTKPIDEKKKSSTKPIDEKKKSVAKLTDHHIINKNSSQPTDIITKRWTKPVGDLITPPGSSRYLLSDTALSDSDPVLALVPVEEKKITQAGNQDESNASKPSSSSSSSSKTSSPDQVVVLRVSLHCKGCEGKVRKHLSRMEGVTSFNIDFAAKKVTIIGDVTPVSVLASVSKVKNAQFWPSSISATSAPVGGSNNVETK</sequence>
<dbReference type="CDD" id="cd00371">
    <property type="entry name" value="HMA"/>
    <property type="match status" value="1"/>
</dbReference>
<dbReference type="InterPro" id="IPR006121">
    <property type="entry name" value="HMA_dom"/>
</dbReference>
<feature type="compositionally biased region" description="Low complexity" evidence="1">
    <location>
        <begin position="188"/>
        <end position="203"/>
    </location>
</feature>
<dbReference type="PROSITE" id="PS50846">
    <property type="entry name" value="HMA_2"/>
    <property type="match status" value="1"/>
</dbReference>
<dbReference type="InterPro" id="IPR036163">
    <property type="entry name" value="HMA_dom_sf"/>
</dbReference>
<dbReference type="Pfam" id="PF00403">
    <property type="entry name" value="HMA"/>
    <property type="match status" value="1"/>
</dbReference>
<name>A0AAN7IJ51_QUERU</name>
<dbReference type="InterPro" id="IPR044526">
    <property type="entry name" value="NAKR1-3"/>
</dbReference>
<reference evidence="3 4" key="1">
    <citation type="journal article" date="2023" name="G3 (Bethesda)">
        <title>A haplotype-resolved chromosome-scale genome for Quercus rubra L. provides insights into the genetics of adaptive traits for red oak species.</title>
        <authorList>
            <person name="Kapoor B."/>
            <person name="Jenkins J."/>
            <person name="Schmutz J."/>
            <person name="Zhebentyayeva T."/>
            <person name="Kuelheim C."/>
            <person name="Coggeshall M."/>
            <person name="Heim C."/>
            <person name="Lasky J.R."/>
            <person name="Leites L."/>
            <person name="Islam-Faridi N."/>
            <person name="Romero-Severson J."/>
            <person name="DeLeo V.L."/>
            <person name="Lucas S.M."/>
            <person name="Lazic D."/>
            <person name="Gailing O."/>
            <person name="Carlson J."/>
            <person name="Staton M."/>
        </authorList>
    </citation>
    <scope>NUCLEOTIDE SEQUENCE [LARGE SCALE GENOMIC DNA]</scope>
    <source>
        <strain evidence="3">Pseudo-F2</strain>
    </source>
</reference>
<dbReference type="PANTHER" id="PTHR46119:SF15">
    <property type="entry name" value="PROTEIN SODIUM POTASSIUM ROOT DEFECTIVE 2"/>
    <property type="match status" value="1"/>
</dbReference>
<keyword evidence="4" id="KW-1185">Reference proteome</keyword>
<dbReference type="GO" id="GO:0046872">
    <property type="term" value="F:metal ion binding"/>
    <property type="evidence" value="ECO:0007669"/>
    <property type="project" value="InterPro"/>
</dbReference>
<feature type="compositionally biased region" description="Basic and acidic residues" evidence="1">
    <location>
        <begin position="93"/>
        <end position="120"/>
    </location>
</feature>